<sequence>MTYDNICKYLAEEYPQSFTRWLSSTPTTEVGVLKTELSLEPIRADSVTLLQTSNQILHLEFQTLPASEPPLPLRMLDYWLRLYRQYRCPIEQIIIFLKPTTSEAVFVNEFTAANTWHRYRVIRLWEQDPAPLLADNALLPLAALARTNSPRNLLERVATQVATIESVEQRQNLAASVEILAGLRFEQNLINQLFREDIMKESVIYQQILQEGVRKGQQLGEATLIVRLLERRFGSIDTTTQEQIRNLPSDRLEELAVALLDFAALTEVTTWLQNEN</sequence>
<dbReference type="PANTHER" id="PTHR34613">
    <property type="entry name" value="SLL0800 PROTEIN"/>
    <property type="match status" value="1"/>
</dbReference>
<dbReference type="OrthoDB" id="508261at2"/>
<keyword evidence="3" id="KW-1185">Reference proteome</keyword>
<dbReference type="Proteomes" id="UP000032452">
    <property type="component" value="Unassembled WGS sequence"/>
</dbReference>
<reference evidence="2 3" key="1">
    <citation type="submission" date="2015-02" db="EMBL/GenBank/DDBJ databases">
        <title>Draft genome of a novel marine cyanobacterium (Chroococcales) isolated from South Atlantic Ocean.</title>
        <authorList>
            <person name="Rigonato J."/>
            <person name="Alvarenga D.O."/>
            <person name="Branco L.H."/>
            <person name="Varani A.M."/>
            <person name="Brandini F.P."/>
            <person name="Fiore M.F."/>
        </authorList>
    </citation>
    <scope>NUCLEOTIDE SEQUENCE [LARGE SCALE GENOMIC DNA]</scope>
    <source>
        <strain evidence="2 3">CENA595</strain>
    </source>
</reference>
<comment type="caution">
    <text evidence="2">The sequence shown here is derived from an EMBL/GenBank/DDBJ whole genome shotgun (WGS) entry which is preliminary data.</text>
</comment>
<name>A0A0D8ZQA0_9CYAN</name>
<dbReference type="EMBL" id="JYON01000016">
    <property type="protein sequence ID" value="KJH70910.1"/>
    <property type="molecule type" value="Genomic_DNA"/>
</dbReference>
<evidence type="ECO:0000259" key="1">
    <source>
        <dbReference type="Pfam" id="PF14261"/>
    </source>
</evidence>
<dbReference type="Pfam" id="PF14261">
    <property type="entry name" value="DUF4351"/>
    <property type="match status" value="1"/>
</dbReference>
<dbReference type="AlphaFoldDB" id="A0A0D8ZQA0"/>
<dbReference type="PATRIC" id="fig|1618023.3.peg.15"/>
<evidence type="ECO:0000313" key="3">
    <source>
        <dbReference type="Proteomes" id="UP000032452"/>
    </source>
</evidence>
<dbReference type="InterPro" id="IPR025587">
    <property type="entry name" value="DUF4351"/>
</dbReference>
<dbReference type="STRING" id="1618023.UH38_15040"/>
<evidence type="ECO:0000313" key="2">
    <source>
        <dbReference type="EMBL" id="KJH70910.1"/>
    </source>
</evidence>
<accession>A0A0D8ZQA0</accession>
<protein>
    <recommendedName>
        <fullName evidence="1">DUF4351 domain-containing protein</fullName>
    </recommendedName>
</protein>
<dbReference type="RefSeq" id="WP_045055498.1">
    <property type="nucleotide sequence ID" value="NZ_CAWMDP010000001.1"/>
</dbReference>
<feature type="domain" description="DUF4351" evidence="1">
    <location>
        <begin position="215"/>
        <end position="272"/>
    </location>
</feature>
<dbReference type="PANTHER" id="PTHR34613:SF1">
    <property type="entry name" value="SLL6017 PROTEIN"/>
    <property type="match status" value="1"/>
</dbReference>
<gene>
    <name evidence="2" type="ORF">UH38_15040</name>
</gene>
<organism evidence="2 3">
    <name type="scientific">Aliterella atlantica CENA595</name>
    <dbReference type="NCBI Taxonomy" id="1618023"/>
    <lineage>
        <taxon>Bacteria</taxon>
        <taxon>Bacillati</taxon>
        <taxon>Cyanobacteriota</taxon>
        <taxon>Cyanophyceae</taxon>
        <taxon>Chroococcidiopsidales</taxon>
        <taxon>Aliterellaceae</taxon>
        <taxon>Aliterella</taxon>
    </lineage>
</organism>
<proteinExistence type="predicted"/>